<comment type="similarity">
    <text evidence="3">Belongs to the peptidase S26B family.</text>
</comment>
<feature type="non-terminal residue" evidence="13">
    <location>
        <position position="1"/>
    </location>
</feature>
<dbReference type="GO" id="GO:0006465">
    <property type="term" value="P:signal peptide processing"/>
    <property type="evidence" value="ECO:0007669"/>
    <property type="project" value="InterPro"/>
</dbReference>
<evidence type="ECO:0000256" key="7">
    <source>
        <dbReference type="ARBA" id="ARBA00022670"/>
    </source>
</evidence>
<dbReference type="GO" id="GO:0005787">
    <property type="term" value="C:signal peptidase complex"/>
    <property type="evidence" value="ECO:0007669"/>
    <property type="project" value="TreeGrafter"/>
</dbReference>
<organism evidence="13 14">
    <name type="scientific">Escallonia rubra</name>
    <dbReference type="NCBI Taxonomy" id="112253"/>
    <lineage>
        <taxon>Eukaryota</taxon>
        <taxon>Viridiplantae</taxon>
        <taxon>Streptophyta</taxon>
        <taxon>Embryophyta</taxon>
        <taxon>Tracheophyta</taxon>
        <taxon>Spermatophyta</taxon>
        <taxon>Magnoliopsida</taxon>
        <taxon>eudicotyledons</taxon>
        <taxon>Gunneridae</taxon>
        <taxon>Pentapetalae</taxon>
        <taxon>asterids</taxon>
        <taxon>campanulids</taxon>
        <taxon>Escalloniales</taxon>
        <taxon>Escalloniaceae</taxon>
        <taxon>Escallonia</taxon>
    </lineage>
</organism>
<comment type="subcellular location">
    <subcellularLocation>
        <location evidence="2">Endoplasmic reticulum membrane</location>
        <topology evidence="2">Single-pass type II membrane protein</topology>
    </subcellularLocation>
</comment>
<keyword evidence="8" id="KW-0812">Transmembrane</keyword>
<protein>
    <recommendedName>
        <fullName evidence="5">Signal peptidase complex catalytic subunit SEC11</fullName>
        <ecNumber evidence="4">3.4.21.89</ecNumber>
    </recommendedName>
    <alternativeName>
        <fullName evidence="6">Signal peptidase complex catalytic subunit sec11</fullName>
    </alternativeName>
</protein>
<dbReference type="InterPro" id="IPR015927">
    <property type="entry name" value="Peptidase_S24_S26A/B/C"/>
</dbReference>
<accession>A0AA88ULP4</accession>
<dbReference type="Pfam" id="PF00717">
    <property type="entry name" value="Peptidase_S24"/>
    <property type="match status" value="1"/>
</dbReference>
<evidence type="ECO:0000313" key="13">
    <source>
        <dbReference type="EMBL" id="KAK2986671.1"/>
    </source>
</evidence>
<keyword evidence="14" id="KW-1185">Reference proteome</keyword>
<keyword evidence="7" id="KW-0378">Hydrolase</keyword>
<comment type="catalytic activity">
    <reaction evidence="1">
        <text>Cleavage of hydrophobic, N-terminal signal or leader sequences from secreted and periplasmic proteins.</text>
        <dbReference type="EC" id="3.4.21.89"/>
    </reaction>
</comment>
<name>A0AA88ULP4_9ASTE</name>
<dbReference type="SUPFAM" id="SSF51306">
    <property type="entry name" value="LexA/Signal peptidase"/>
    <property type="match status" value="1"/>
</dbReference>
<dbReference type="GO" id="GO:0009003">
    <property type="term" value="F:signal peptidase activity"/>
    <property type="evidence" value="ECO:0007669"/>
    <property type="project" value="UniProtKB-EC"/>
</dbReference>
<evidence type="ECO:0000256" key="4">
    <source>
        <dbReference type="ARBA" id="ARBA00013208"/>
    </source>
</evidence>
<reference evidence="13" key="1">
    <citation type="submission" date="2022-12" db="EMBL/GenBank/DDBJ databases">
        <title>Draft genome assemblies for two species of Escallonia (Escalloniales).</title>
        <authorList>
            <person name="Chanderbali A."/>
            <person name="Dervinis C."/>
            <person name="Anghel I."/>
            <person name="Soltis D."/>
            <person name="Soltis P."/>
            <person name="Zapata F."/>
        </authorList>
    </citation>
    <scope>NUCLEOTIDE SEQUENCE</scope>
    <source>
        <strain evidence="13">UCBG92.1500</strain>
        <tissue evidence="13">Leaf</tissue>
    </source>
</reference>
<dbReference type="GO" id="GO:0004252">
    <property type="term" value="F:serine-type endopeptidase activity"/>
    <property type="evidence" value="ECO:0007669"/>
    <property type="project" value="InterPro"/>
</dbReference>
<evidence type="ECO:0000256" key="5">
    <source>
        <dbReference type="ARBA" id="ARBA00019685"/>
    </source>
</evidence>
<dbReference type="PANTHER" id="PTHR10806">
    <property type="entry name" value="SIGNAL PEPTIDASE COMPLEX CATALYTIC SUBUNIT SEC11"/>
    <property type="match status" value="1"/>
</dbReference>
<dbReference type="EC" id="3.4.21.89" evidence="4"/>
<dbReference type="EMBL" id="JAVXUO010001035">
    <property type="protein sequence ID" value="KAK2986671.1"/>
    <property type="molecule type" value="Genomic_DNA"/>
</dbReference>
<evidence type="ECO:0000259" key="12">
    <source>
        <dbReference type="Pfam" id="PF00717"/>
    </source>
</evidence>
<evidence type="ECO:0000256" key="8">
    <source>
        <dbReference type="ARBA" id="ARBA00022692"/>
    </source>
</evidence>
<keyword evidence="9" id="KW-1133">Transmembrane helix</keyword>
<evidence type="ECO:0000313" key="14">
    <source>
        <dbReference type="Proteomes" id="UP001187471"/>
    </source>
</evidence>
<proteinExistence type="inferred from homology"/>
<keyword evidence="10" id="KW-0472">Membrane</keyword>
<comment type="function">
    <text evidence="11">Catalytic component of the signal peptidase complex (SPC) which catalyzes the cleavage of N-terminal signal sequences from nascent proteins as they are translocated into the lumen of the endoplasmic reticulum. Specifically cleaves N-terminal signal peptides that contain a hydrophobic alpha-helix (h-region) shorter than 18-20 amino acids.</text>
</comment>
<evidence type="ECO:0000256" key="2">
    <source>
        <dbReference type="ARBA" id="ARBA00004648"/>
    </source>
</evidence>
<evidence type="ECO:0000256" key="11">
    <source>
        <dbReference type="ARBA" id="ARBA00045533"/>
    </source>
</evidence>
<evidence type="ECO:0000256" key="6">
    <source>
        <dbReference type="ARBA" id="ARBA00021755"/>
    </source>
</evidence>
<evidence type="ECO:0000256" key="3">
    <source>
        <dbReference type="ARBA" id="ARBA00011035"/>
    </source>
</evidence>
<sequence length="159" mass="17961">VHKVISSRRGRLTKLFSWLHTKNLSTANYVLGVIITHALMLWKLWICLSGSGSPVVVVLTGSMEPGFRKGDVLFLYMNDSPIRSGEIVVFQVEGRDIPIVHRAIMVLYKLLFHIELFPYRSINVGMGMNSTFSQKVTIILWMTDMAYMLTVNCGLKGII</sequence>
<comment type="caution">
    <text evidence="13">The sequence shown here is derived from an EMBL/GenBank/DDBJ whole genome shotgun (WGS) entry which is preliminary data.</text>
</comment>
<dbReference type="NCBIfam" id="TIGR02228">
    <property type="entry name" value="sigpep_I_arch"/>
    <property type="match status" value="1"/>
</dbReference>
<dbReference type="InterPro" id="IPR019533">
    <property type="entry name" value="Peptidase_S26"/>
</dbReference>
<evidence type="ECO:0000256" key="1">
    <source>
        <dbReference type="ARBA" id="ARBA00000677"/>
    </source>
</evidence>
<evidence type="ECO:0000256" key="9">
    <source>
        <dbReference type="ARBA" id="ARBA00022989"/>
    </source>
</evidence>
<dbReference type="CDD" id="cd06530">
    <property type="entry name" value="S26_SPase_I"/>
    <property type="match status" value="1"/>
</dbReference>
<dbReference type="Proteomes" id="UP001187471">
    <property type="component" value="Unassembled WGS sequence"/>
</dbReference>
<dbReference type="AlphaFoldDB" id="A0AA88ULP4"/>
<dbReference type="InterPro" id="IPR036286">
    <property type="entry name" value="LexA/Signal_pep-like_sf"/>
</dbReference>
<evidence type="ECO:0000256" key="10">
    <source>
        <dbReference type="ARBA" id="ARBA00023136"/>
    </source>
</evidence>
<keyword evidence="7" id="KW-0645">Protease</keyword>
<gene>
    <name evidence="13" type="ORF">RJ640_020833</name>
</gene>
<dbReference type="PANTHER" id="PTHR10806:SF6">
    <property type="entry name" value="SIGNAL PEPTIDASE COMPLEX CATALYTIC SUBUNIT SEC11"/>
    <property type="match status" value="1"/>
</dbReference>
<dbReference type="InterPro" id="IPR001733">
    <property type="entry name" value="Peptidase_S26B"/>
</dbReference>
<feature type="domain" description="Peptidase S24/S26A/S26B/S26C" evidence="12">
    <location>
        <begin position="51"/>
        <end position="101"/>
    </location>
</feature>